<feature type="signal peptide" evidence="1">
    <location>
        <begin position="1"/>
        <end position="19"/>
    </location>
</feature>
<proteinExistence type="predicted"/>
<keyword evidence="1" id="KW-0732">Signal</keyword>
<evidence type="ECO:0000313" key="2">
    <source>
        <dbReference type="EMBL" id="SKB61511.1"/>
    </source>
</evidence>
<dbReference type="EMBL" id="FUYQ01000013">
    <property type="protein sequence ID" value="SKB61511.1"/>
    <property type="molecule type" value="Genomic_DNA"/>
</dbReference>
<dbReference type="InterPro" id="IPR021670">
    <property type="entry name" value="DUF3256"/>
</dbReference>
<organism evidence="2 3">
    <name type="scientific">Parabacteroides chartae</name>
    <dbReference type="NCBI Taxonomy" id="1037355"/>
    <lineage>
        <taxon>Bacteria</taxon>
        <taxon>Pseudomonadati</taxon>
        <taxon>Bacteroidota</taxon>
        <taxon>Bacteroidia</taxon>
        <taxon>Bacteroidales</taxon>
        <taxon>Tannerellaceae</taxon>
        <taxon>Parabacteroides</taxon>
    </lineage>
</organism>
<keyword evidence="3" id="KW-1185">Reference proteome</keyword>
<dbReference type="RefSeq" id="WP_079683532.1">
    <property type="nucleotide sequence ID" value="NZ_FUYQ01000013.1"/>
</dbReference>
<accession>A0A1T5CQ88</accession>
<dbReference type="Proteomes" id="UP000190852">
    <property type="component" value="Unassembled WGS sequence"/>
</dbReference>
<protein>
    <recommendedName>
        <fullName evidence="4">DUF3256 family protein</fullName>
    </recommendedName>
</protein>
<dbReference type="SUPFAM" id="SSF160925">
    <property type="entry name" value="PG1388-like"/>
    <property type="match status" value="1"/>
</dbReference>
<evidence type="ECO:0008006" key="4">
    <source>
        <dbReference type="Google" id="ProtNLM"/>
    </source>
</evidence>
<feature type="chain" id="PRO_5012820815" description="DUF3256 family protein" evidence="1">
    <location>
        <begin position="20"/>
        <end position="210"/>
    </location>
</feature>
<dbReference type="Pfam" id="PF11644">
    <property type="entry name" value="DUF3256"/>
    <property type="match status" value="1"/>
</dbReference>
<evidence type="ECO:0000256" key="1">
    <source>
        <dbReference type="SAM" id="SignalP"/>
    </source>
</evidence>
<dbReference type="AlphaFoldDB" id="A0A1T5CQ88"/>
<evidence type="ECO:0000313" key="3">
    <source>
        <dbReference type="Proteomes" id="UP000190852"/>
    </source>
</evidence>
<name>A0A1T5CQ88_9BACT</name>
<gene>
    <name evidence="2" type="ORF">SAMN05660349_02030</name>
</gene>
<reference evidence="3" key="1">
    <citation type="submission" date="2017-02" db="EMBL/GenBank/DDBJ databases">
        <authorList>
            <person name="Varghese N."/>
            <person name="Submissions S."/>
        </authorList>
    </citation>
    <scope>NUCLEOTIDE SEQUENCE [LARGE SCALE GENOMIC DNA]</scope>
    <source>
        <strain evidence="3">DSM 24967</strain>
    </source>
</reference>
<sequence>MKKILFACCFIFALTALRAQEMASLFTAMPDQYIPQLENAWRKDLVDLYNSGKEAKLKNTMEGYSTLKKLTTDYLLLQVTDNSTMEIKRLPLVNNTYIICVVNTVFGPAADSRVAFFTTDWKSLDATDLYTPATTDWFFREDADRKSDEFLFAASWLDIQLIQYSLSEDNFTMKATFTTPQYLGKEEREKVAPFLKTEPRIYTWEKSHFN</sequence>